<dbReference type="CDD" id="cd06171">
    <property type="entry name" value="Sigma70_r4"/>
    <property type="match status" value="1"/>
</dbReference>
<dbReference type="InterPro" id="IPR007624">
    <property type="entry name" value="RNA_pol_sigma70_r3"/>
</dbReference>
<dbReference type="Pfam" id="PF04539">
    <property type="entry name" value="Sigma70_r3"/>
    <property type="match status" value="1"/>
</dbReference>
<evidence type="ECO:0000313" key="10">
    <source>
        <dbReference type="Proteomes" id="UP000886595"/>
    </source>
</evidence>
<keyword evidence="2 6" id="KW-0805">Transcription regulation</keyword>
<dbReference type="InterPro" id="IPR050239">
    <property type="entry name" value="Sigma-70_RNA_pol_init_factors"/>
</dbReference>
<reference evidence="9 10" key="1">
    <citation type="submission" date="2020-02" db="EMBL/GenBank/DDBJ databases">
        <authorList>
            <person name="Ma Q."/>
            <person name="Huang Y."/>
            <person name="Song X."/>
            <person name="Pei D."/>
        </authorList>
    </citation>
    <scope>NUCLEOTIDE SEQUENCE [LARGE SCALE GENOMIC DNA]</scope>
    <source>
        <strain evidence="9">Sxm20200214</strain>
        <tissue evidence="9">Leaf</tissue>
    </source>
</reference>
<dbReference type="InterPro" id="IPR007630">
    <property type="entry name" value="RNA_pol_sigma70_r4"/>
</dbReference>
<sequence length="575" mass="64304">MSSCLLPQFKCPPDPFSIQFRTSHSVPKHNKGSSVFFQPQCAVSTSPPLLTSVLDVAKLRLPSFDTDSNPRISDRQQWTYTGTIGPSTEAKYLEAETLLTSDEAVVAAAAAEAVALARAAVKVAKDATLFGNSHNAKLLTSPTGAGEKRSKWDQFTEKERAGILGHLAVSDTGVVSDRVTSPAVPECNKESSDDIESEKQQEVEPLEEELSVSSAVRSTRQTERKARRAKGLEKTASGMQSVKISSSSRKKRVASQEIDHNDPLRYLRMTTSSSKLLTAREETELSEGIQDLLKLERLQAELTERCGHQPTFGQWASAAGVDQKTLRKRINHGTQCKDRMIKSNIRLVISIAKNYQGAGMNLQDLVQEGCRGLVRGAEKFDATKGFKFSTYAHWWIKQAVRKSLSDQSRMIRLPFHMVEATYRVKEARKQLYSETGQQPKNEEVAEATGLSMKRLMAVLLSPKPPRSLDQKIGINQNLKPSEVISDPEAETSEDILIKQFMREDLDKVLDSLGTREKQVIRWRFGLEDGRMKTLQEIGETMGVSRERVRQIESSAFRKLKNKKRNNHLQQYLVAQ</sequence>
<organism evidence="9 10">
    <name type="scientific">Brassica carinata</name>
    <name type="common">Ethiopian mustard</name>
    <name type="synonym">Abyssinian cabbage</name>
    <dbReference type="NCBI Taxonomy" id="52824"/>
    <lineage>
        <taxon>Eukaryota</taxon>
        <taxon>Viridiplantae</taxon>
        <taxon>Streptophyta</taxon>
        <taxon>Embryophyta</taxon>
        <taxon>Tracheophyta</taxon>
        <taxon>Spermatophyta</taxon>
        <taxon>Magnoliopsida</taxon>
        <taxon>eudicotyledons</taxon>
        <taxon>Gunneridae</taxon>
        <taxon>Pentapetalae</taxon>
        <taxon>rosids</taxon>
        <taxon>malvids</taxon>
        <taxon>Brassicales</taxon>
        <taxon>Brassicaceae</taxon>
        <taxon>Brassiceae</taxon>
        <taxon>Brassica</taxon>
    </lineage>
</organism>
<dbReference type="InterPro" id="IPR013325">
    <property type="entry name" value="RNA_pol_sigma_r2"/>
</dbReference>
<keyword evidence="5 6" id="KW-0804">Transcription</keyword>
<comment type="caution">
    <text evidence="9">The sequence shown here is derived from an EMBL/GenBank/DDBJ whole genome shotgun (WGS) entry which is preliminary data.</text>
</comment>
<name>A0A8X8B3S3_BRACI</name>
<comment type="function">
    <text evidence="6">Sigma factors are initiation factors that promote the attachment of plastid-encoded RNA polymerase (PEP) to specific initiation sites and are then released.</text>
</comment>
<dbReference type="PRINTS" id="PR00046">
    <property type="entry name" value="SIGMA70FCT"/>
</dbReference>
<dbReference type="GO" id="GO:0006352">
    <property type="term" value="P:DNA-templated transcription initiation"/>
    <property type="evidence" value="ECO:0007669"/>
    <property type="project" value="UniProtKB-UniRule"/>
</dbReference>
<dbReference type="SUPFAM" id="SSF88946">
    <property type="entry name" value="Sigma2 domain of RNA polymerase sigma factors"/>
    <property type="match status" value="1"/>
</dbReference>
<dbReference type="InterPro" id="IPR016262">
    <property type="entry name" value="RNA_pol_sigma_SigB/C/D/F"/>
</dbReference>
<dbReference type="InterPro" id="IPR014284">
    <property type="entry name" value="RNA_pol_sigma-70_dom"/>
</dbReference>
<evidence type="ECO:0000256" key="2">
    <source>
        <dbReference type="ARBA" id="ARBA00023015"/>
    </source>
</evidence>
<dbReference type="Gene3D" id="1.10.10.10">
    <property type="entry name" value="Winged helix-like DNA-binding domain superfamily/Winged helix DNA-binding domain"/>
    <property type="match status" value="2"/>
</dbReference>
<dbReference type="PIRSF" id="PIRSF000767">
    <property type="entry name" value="RNA_pol_sigma_SigB/C/D"/>
    <property type="match status" value="1"/>
</dbReference>
<dbReference type="InterPro" id="IPR007627">
    <property type="entry name" value="RNA_pol_sigma70_r2"/>
</dbReference>
<dbReference type="EMBL" id="JAAMPC010000003">
    <property type="protein sequence ID" value="KAG2320112.1"/>
    <property type="molecule type" value="Genomic_DNA"/>
</dbReference>
<dbReference type="Proteomes" id="UP000886595">
    <property type="component" value="Unassembled WGS sequence"/>
</dbReference>
<feature type="region of interest" description="Disordered" evidence="7">
    <location>
        <begin position="176"/>
        <end position="259"/>
    </location>
</feature>
<dbReference type="PROSITE" id="PS00716">
    <property type="entry name" value="SIGMA70_2"/>
    <property type="match status" value="1"/>
</dbReference>
<dbReference type="NCBIfam" id="TIGR02937">
    <property type="entry name" value="sigma70-ECF"/>
    <property type="match status" value="1"/>
</dbReference>
<keyword evidence="10" id="KW-1185">Reference proteome</keyword>
<keyword evidence="6" id="KW-0934">Plastid</keyword>
<accession>A0A8X8B3S3</accession>
<dbReference type="GO" id="GO:0016987">
    <property type="term" value="F:sigma factor activity"/>
    <property type="evidence" value="ECO:0007669"/>
    <property type="project" value="UniProtKB-UniRule"/>
</dbReference>
<dbReference type="GO" id="GO:0009507">
    <property type="term" value="C:chloroplast"/>
    <property type="evidence" value="ECO:0007669"/>
    <property type="project" value="UniProtKB-SubCell"/>
</dbReference>
<dbReference type="InterPro" id="IPR000943">
    <property type="entry name" value="RNA_pol_sigma70"/>
</dbReference>
<dbReference type="Pfam" id="PF04542">
    <property type="entry name" value="Sigma70_r2"/>
    <property type="match status" value="1"/>
</dbReference>
<keyword evidence="4 6" id="KW-0238">DNA-binding</keyword>
<dbReference type="InterPro" id="IPR013324">
    <property type="entry name" value="RNA_pol_sigma_r3/r4-like"/>
</dbReference>
<dbReference type="Gene3D" id="1.10.601.10">
    <property type="entry name" value="RNA Polymerase Primary Sigma Factor"/>
    <property type="match status" value="1"/>
</dbReference>
<evidence type="ECO:0000256" key="5">
    <source>
        <dbReference type="ARBA" id="ARBA00023163"/>
    </source>
</evidence>
<dbReference type="AlphaFoldDB" id="A0A8X8B3S3"/>
<dbReference type="FunFam" id="1.10.601.10:FF:000007">
    <property type="entry name" value="RNA polymerase sigma factor sigB"/>
    <property type="match status" value="1"/>
</dbReference>
<comment type="similarity">
    <text evidence="1 6">Belongs to the sigma-70 factor family.</text>
</comment>
<dbReference type="InterPro" id="IPR036388">
    <property type="entry name" value="WH-like_DNA-bd_sf"/>
</dbReference>
<dbReference type="SUPFAM" id="SSF88659">
    <property type="entry name" value="Sigma3 and sigma4 domains of RNA polymerase sigma factors"/>
    <property type="match status" value="2"/>
</dbReference>
<evidence type="ECO:0000256" key="6">
    <source>
        <dbReference type="PIRNR" id="PIRNR000767"/>
    </source>
</evidence>
<evidence type="ECO:0000313" key="9">
    <source>
        <dbReference type="EMBL" id="KAG2320112.1"/>
    </source>
</evidence>
<gene>
    <name evidence="9" type="ORF">Bca52824_013325</name>
</gene>
<keyword evidence="3 6" id="KW-0731">Sigma factor</keyword>
<protein>
    <recommendedName>
        <fullName evidence="6">RNA polymerase sigma factor</fullName>
    </recommendedName>
</protein>
<dbReference type="PANTHER" id="PTHR30603">
    <property type="entry name" value="RNA POLYMERASE SIGMA FACTOR RPO"/>
    <property type="match status" value="1"/>
</dbReference>
<evidence type="ECO:0000256" key="7">
    <source>
        <dbReference type="SAM" id="MobiDB-lite"/>
    </source>
</evidence>
<dbReference type="GO" id="GO:0071482">
    <property type="term" value="P:cellular response to light stimulus"/>
    <property type="evidence" value="ECO:0007669"/>
    <property type="project" value="UniProtKB-ARBA"/>
</dbReference>
<comment type="subcellular location">
    <subcellularLocation>
        <location evidence="6">Plastid</location>
        <location evidence="6">Chloroplast</location>
    </subcellularLocation>
</comment>
<dbReference type="Pfam" id="PF04545">
    <property type="entry name" value="Sigma70_r4"/>
    <property type="match status" value="1"/>
</dbReference>
<evidence type="ECO:0000256" key="4">
    <source>
        <dbReference type="ARBA" id="ARBA00023125"/>
    </source>
</evidence>
<evidence type="ECO:0000256" key="3">
    <source>
        <dbReference type="ARBA" id="ARBA00023082"/>
    </source>
</evidence>
<evidence type="ECO:0000256" key="1">
    <source>
        <dbReference type="ARBA" id="ARBA00007788"/>
    </source>
</evidence>
<feature type="compositionally biased region" description="Basic and acidic residues" evidence="7">
    <location>
        <begin position="187"/>
        <end position="202"/>
    </location>
</feature>
<keyword evidence="6" id="KW-0150">Chloroplast</keyword>
<dbReference type="GO" id="GO:0003677">
    <property type="term" value="F:DNA binding"/>
    <property type="evidence" value="ECO:0007669"/>
    <property type="project" value="UniProtKB-KW"/>
</dbReference>
<proteinExistence type="inferred from homology"/>
<feature type="domain" description="RNA polymerase sigma-70" evidence="8">
    <location>
        <begin position="533"/>
        <end position="559"/>
    </location>
</feature>
<dbReference type="OrthoDB" id="206108at2759"/>
<dbReference type="PANTHER" id="PTHR30603:SF57">
    <property type="entry name" value="RNA POLYMERASE SIGMA FACTOR SIGB"/>
    <property type="match status" value="1"/>
</dbReference>
<evidence type="ECO:0000259" key="8">
    <source>
        <dbReference type="PROSITE" id="PS00716"/>
    </source>
</evidence>